<evidence type="ECO:0000313" key="5">
    <source>
        <dbReference type="EMBL" id="KRL85813.1"/>
    </source>
</evidence>
<dbReference type="InterPro" id="IPR036388">
    <property type="entry name" value="WH-like_DNA-bd_sf"/>
</dbReference>
<keyword evidence="6" id="KW-1185">Reference proteome</keyword>
<evidence type="ECO:0000256" key="3">
    <source>
        <dbReference type="ARBA" id="ARBA00023163"/>
    </source>
</evidence>
<dbReference type="GO" id="GO:0045892">
    <property type="term" value="P:negative regulation of DNA-templated transcription"/>
    <property type="evidence" value="ECO:0007669"/>
    <property type="project" value="TreeGrafter"/>
</dbReference>
<dbReference type="PANTHER" id="PTHR44846">
    <property type="entry name" value="MANNOSYL-D-GLYCERATE TRANSPORT/METABOLISM SYSTEM REPRESSOR MNGR-RELATED"/>
    <property type="match status" value="1"/>
</dbReference>
<dbReference type="OrthoDB" id="457376at2"/>
<organism evidence="5 6">
    <name type="scientific">Lacticaseibacillus pantheris DSM 15945 = JCM 12539 = NBRC 106106</name>
    <dbReference type="NCBI Taxonomy" id="1423783"/>
    <lineage>
        <taxon>Bacteria</taxon>
        <taxon>Bacillati</taxon>
        <taxon>Bacillota</taxon>
        <taxon>Bacilli</taxon>
        <taxon>Lactobacillales</taxon>
        <taxon>Lactobacillaceae</taxon>
        <taxon>Lacticaseibacillus</taxon>
    </lineage>
</organism>
<accession>A0A0R1U494</accession>
<gene>
    <name evidence="5" type="ORF">FC50_GL001204</name>
</gene>
<dbReference type="InterPro" id="IPR011663">
    <property type="entry name" value="UTRA"/>
</dbReference>
<dbReference type="SUPFAM" id="SSF46785">
    <property type="entry name" value="Winged helix' DNA-binding domain"/>
    <property type="match status" value="1"/>
</dbReference>
<comment type="caution">
    <text evidence="5">The sequence shown here is derived from an EMBL/GenBank/DDBJ whole genome shotgun (WGS) entry which is preliminary data.</text>
</comment>
<dbReference type="InterPro" id="IPR050679">
    <property type="entry name" value="Bact_HTH_transcr_reg"/>
</dbReference>
<evidence type="ECO:0000313" key="6">
    <source>
        <dbReference type="Proteomes" id="UP000051922"/>
    </source>
</evidence>
<dbReference type="Proteomes" id="UP000051922">
    <property type="component" value="Unassembled WGS sequence"/>
</dbReference>
<name>A0A0R1U494_9LACO</name>
<dbReference type="InterPro" id="IPR036390">
    <property type="entry name" value="WH_DNA-bd_sf"/>
</dbReference>
<dbReference type="GO" id="GO:0003700">
    <property type="term" value="F:DNA-binding transcription factor activity"/>
    <property type="evidence" value="ECO:0007669"/>
    <property type="project" value="InterPro"/>
</dbReference>
<keyword evidence="1" id="KW-0805">Transcription regulation</keyword>
<evidence type="ECO:0000256" key="1">
    <source>
        <dbReference type="ARBA" id="ARBA00023015"/>
    </source>
</evidence>
<protein>
    <recommendedName>
        <fullName evidence="4">HTH gntR-type domain-containing protein</fullName>
    </recommendedName>
</protein>
<dbReference type="PROSITE" id="PS50949">
    <property type="entry name" value="HTH_GNTR"/>
    <property type="match status" value="1"/>
</dbReference>
<proteinExistence type="predicted"/>
<sequence length="238" mass="27318">MLNNGQPLYSQIEDELRFKIESGEWDVGKRIPTEQQLGQTYGVSRITVRRALSSLVEAGYLERLRAKGTFVKSTNDNASKSSFTIVKSYTNEMLELGRKPVTMWVKVERIPADESVRRHLHVEIGTPVLHLLRLRGADNEVITLADTVTPFRAGYSLKEETYMGSLYEYLSNFGIHVSDQSEYVEAIEPDSELTRLLRITKPEPLLKRVRKISDKASGYVEYSVNYYVGSRYRYYVAF</sequence>
<dbReference type="InterPro" id="IPR000524">
    <property type="entry name" value="Tscrpt_reg_HTH_GntR"/>
</dbReference>
<dbReference type="Pfam" id="PF00392">
    <property type="entry name" value="GntR"/>
    <property type="match status" value="1"/>
</dbReference>
<dbReference type="AlphaFoldDB" id="A0A0R1U494"/>
<dbReference type="STRING" id="1423783.FC50_GL001204"/>
<dbReference type="InterPro" id="IPR028978">
    <property type="entry name" value="Chorismate_lyase_/UTRA_dom_sf"/>
</dbReference>
<evidence type="ECO:0000256" key="2">
    <source>
        <dbReference type="ARBA" id="ARBA00023125"/>
    </source>
</evidence>
<dbReference type="EMBL" id="AZFJ01000049">
    <property type="protein sequence ID" value="KRL85813.1"/>
    <property type="molecule type" value="Genomic_DNA"/>
</dbReference>
<dbReference type="Gene3D" id="3.40.1410.10">
    <property type="entry name" value="Chorismate lyase-like"/>
    <property type="match status" value="1"/>
</dbReference>
<dbReference type="CDD" id="cd07377">
    <property type="entry name" value="WHTH_GntR"/>
    <property type="match status" value="1"/>
</dbReference>
<dbReference type="SUPFAM" id="SSF64288">
    <property type="entry name" value="Chorismate lyase-like"/>
    <property type="match status" value="1"/>
</dbReference>
<feature type="domain" description="HTH gntR-type" evidence="4">
    <location>
        <begin position="6"/>
        <end position="74"/>
    </location>
</feature>
<dbReference type="Gene3D" id="1.10.10.10">
    <property type="entry name" value="Winged helix-like DNA-binding domain superfamily/Winged helix DNA-binding domain"/>
    <property type="match status" value="1"/>
</dbReference>
<keyword evidence="2" id="KW-0238">DNA-binding</keyword>
<evidence type="ECO:0000259" key="4">
    <source>
        <dbReference type="PROSITE" id="PS50949"/>
    </source>
</evidence>
<dbReference type="SMART" id="SM00345">
    <property type="entry name" value="HTH_GNTR"/>
    <property type="match status" value="1"/>
</dbReference>
<dbReference type="GO" id="GO:0003677">
    <property type="term" value="F:DNA binding"/>
    <property type="evidence" value="ECO:0007669"/>
    <property type="project" value="UniProtKB-KW"/>
</dbReference>
<dbReference type="PANTHER" id="PTHR44846:SF17">
    <property type="entry name" value="GNTR-FAMILY TRANSCRIPTIONAL REGULATOR"/>
    <property type="match status" value="1"/>
</dbReference>
<dbReference type="RefSeq" id="WP_054649085.1">
    <property type="nucleotide sequence ID" value="NZ_AZFJ01000049.1"/>
</dbReference>
<dbReference type="FunFam" id="1.10.10.10:FF:000079">
    <property type="entry name" value="GntR family transcriptional regulator"/>
    <property type="match status" value="1"/>
</dbReference>
<dbReference type="PATRIC" id="fig|1423783.4.peg.1246"/>
<dbReference type="Pfam" id="PF07702">
    <property type="entry name" value="UTRA"/>
    <property type="match status" value="1"/>
</dbReference>
<keyword evidence="3" id="KW-0804">Transcription</keyword>
<reference evidence="5 6" key="1">
    <citation type="journal article" date="2015" name="Genome Announc.">
        <title>Expanding the biotechnology potential of lactobacilli through comparative genomics of 213 strains and associated genera.</title>
        <authorList>
            <person name="Sun Z."/>
            <person name="Harris H.M."/>
            <person name="McCann A."/>
            <person name="Guo C."/>
            <person name="Argimon S."/>
            <person name="Zhang W."/>
            <person name="Yang X."/>
            <person name="Jeffery I.B."/>
            <person name="Cooney J.C."/>
            <person name="Kagawa T.F."/>
            <person name="Liu W."/>
            <person name="Song Y."/>
            <person name="Salvetti E."/>
            <person name="Wrobel A."/>
            <person name="Rasinkangas P."/>
            <person name="Parkhill J."/>
            <person name="Rea M.C."/>
            <person name="O'Sullivan O."/>
            <person name="Ritari J."/>
            <person name="Douillard F.P."/>
            <person name="Paul Ross R."/>
            <person name="Yang R."/>
            <person name="Briner A.E."/>
            <person name="Felis G.E."/>
            <person name="de Vos W.M."/>
            <person name="Barrangou R."/>
            <person name="Klaenhammer T.R."/>
            <person name="Caufield P.W."/>
            <person name="Cui Y."/>
            <person name="Zhang H."/>
            <person name="O'Toole P.W."/>
        </authorList>
    </citation>
    <scope>NUCLEOTIDE SEQUENCE [LARGE SCALE GENOMIC DNA]</scope>
    <source>
        <strain evidence="5 6">DSM 15945</strain>
    </source>
</reference>
<dbReference type="SMART" id="SM00866">
    <property type="entry name" value="UTRA"/>
    <property type="match status" value="1"/>
</dbReference>
<dbReference type="PRINTS" id="PR00035">
    <property type="entry name" value="HTHGNTR"/>
</dbReference>